<protein>
    <submittedName>
        <fullName evidence="1">Uncharacterized protein</fullName>
    </submittedName>
</protein>
<proteinExistence type="predicted"/>
<organism evidence="1 2">
    <name type="scientific">Schizophyllum amplum</name>
    <dbReference type="NCBI Taxonomy" id="97359"/>
    <lineage>
        <taxon>Eukaryota</taxon>
        <taxon>Fungi</taxon>
        <taxon>Dikarya</taxon>
        <taxon>Basidiomycota</taxon>
        <taxon>Agaricomycotina</taxon>
        <taxon>Agaricomycetes</taxon>
        <taxon>Agaricomycetidae</taxon>
        <taxon>Agaricales</taxon>
        <taxon>Schizophyllaceae</taxon>
        <taxon>Schizophyllum</taxon>
    </lineage>
</organism>
<evidence type="ECO:0000313" key="2">
    <source>
        <dbReference type="Proteomes" id="UP000320762"/>
    </source>
</evidence>
<accession>A0A550CLR1</accession>
<reference evidence="1 2" key="1">
    <citation type="journal article" date="2019" name="New Phytol.">
        <title>Comparative genomics reveals unique wood-decay strategies and fruiting body development in the Schizophyllaceae.</title>
        <authorList>
            <person name="Almasi E."/>
            <person name="Sahu N."/>
            <person name="Krizsan K."/>
            <person name="Balint B."/>
            <person name="Kovacs G.M."/>
            <person name="Kiss B."/>
            <person name="Cseklye J."/>
            <person name="Drula E."/>
            <person name="Henrissat B."/>
            <person name="Nagy I."/>
            <person name="Chovatia M."/>
            <person name="Adam C."/>
            <person name="LaButti K."/>
            <person name="Lipzen A."/>
            <person name="Riley R."/>
            <person name="Grigoriev I.V."/>
            <person name="Nagy L.G."/>
        </authorList>
    </citation>
    <scope>NUCLEOTIDE SEQUENCE [LARGE SCALE GENOMIC DNA]</scope>
    <source>
        <strain evidence="1 2">NL-1724</strain>
    </source>
</reference>
<gene>
    <name evidence="1" type="ORF">BD626DRAFT_485704</name>
</gene>
<dbReference type="Proteomes" id="UP000320762">
    <property type="component" value="Unassembled WGS sequence"/>
</dbReference>
<comment type="caution">
    <text evidence="1">The sequence shown here is derived from an EMBL/GenBank/DDBJ whole genome shotgun (WGS) entry which is preliminary data.</text>
</comment>
<name>A0A550CLR1_9AGAR</name>
<keyword evidence="2" id="KW-1185">Reference proteome</keyword>
<evidence type="ECO:0000313" key="1">
    <source>
        <dbReference type="EMBL" id="TRM65742.1"/>
    </source>
</evidence>
<dbReference type="EMBL" id="VDMD01000004">
    <property type="protein sequence ID" value="TRM65742.1"/>
    <property type="molecule type" value="Genomic_DNA"/>
</dbReference>
<dbReference type="AlphaFoldDB" id="A0A550CLR1"/>
<dbReference type="OrthoDB" id="3233180at2759"/>
<dbReference type="STRING" id="97359.A0A550CLR1"/>
<sequence length="638" mass="69699">MRLLFAHRAVFHRIAASALPSDSAPSTVVCWVDALLAKLAPFIAGDRAAEPQNEFLQSQRYSDSLRAAAQLPKSWDDLTYALTSSAMSPAARRLAVRLLFGVYVLAQDPIDNGEVAAPSSDLLAAVSAFLEHVQIDRAIDAQPGIIALQERTTCAMTFALYATADSCTIEDNNPFMRPRSLGRLLDLARAVMHPGANESISQVLDPPMKVLLGAPILLWCWRTWWDHRIASIEIVSNMTTAWLRHVMQAEDIATYHMEKQAEACCTAMLHVLYYASPHIRSDVPDLLDVTHKALLVINHLCRERGLFPAQTSDMCSVALRVLVVLKDGEEGLRVKDAIIELLALADEDVLRAALEVARDDVKLRFPNSIDEAVGRARRLLPPTNAPFPTNFTTLHPIMTTLHLLALIWHSEARGCIIRYPAAHLLSMLVEHLASAPLSAPPVLGLIDATYTALAAAECAEAREETANTMAWVIGARVGREAIGVAGSFSHYILAATRFPAPLACIEAADALRDALLLIMRQHFVGDEEPLALLVAPTVCAALMRLMNSSAAVAHFMLSSPWTISLAQELQRVLDGALADEYTVLLQDRVNISGKVLLDLFHSKVEGILVASDVPSRRSKLLVYHTSTNSSRLICIDAA</sequence>